<dbReference type="EMBL" id="HG670931">
    <property type="protein sequence ID" value="CDI78898.1"/>
    <property type="molecule type" value="Genomic_DNA"/>
</dbReference>
<keyword evidence="3" id="KW-1185">Reference proteome</keyword>
<dbReference type="OMA" id="GIRAMWR"/>
<accession>U6GHY9</accession>
<dbReference type="Proteomes" id="UP000018050">
    <property type="component" value="Unassembled WGS sequence"/>
</dbReference>
<gene>
    <name evidence="2" type="ORF">EAH_00038310</name>
</gene>
<feature type="region of interest" description="Disordered" evidence="1">
    <location>
        <begin position="1135"/>
        <end position="1194"/>
    </location>
</feature>
<feature type="compositionally biased region" description="Basic and acidic residues" evidence="1">
    <location>
        <begin position="1435"/>
        <end position="1449"/>
    </location>
</feature>
<name>U6GHY9_EIMAC</name>
<organism evidence="2 3">
    <name type="scientific">Eimeria acervulina</name>
    <name type="common">Coccidian parasite</name>
    <dbReference type="NCBI Taxonomy" id="5801"/>
    <lineage>
        <taxon>Eukaryota</taxon>
        <taxon>Sar</taxon>
        <taxon>Alveolata</taxon>
        <taxon>Apicomplexa</taxon>
        <taxon>Conoidasida</taxon>
        <taxon>Coccidia</taxon>
        <taxon>Eucoccidiorida</taxon>
        <taxon>Eimeriorina</taxon>
        <taxon>Eimeriidae</taxon>
        <taxon>Eimeria</taxon>
    </lineage>
</organism>
<evidence type="ECO:0000313" key="2">
    <source>
        <dbReference type="EMBL" id="CDI78898.1"/>
    </source>
</evidence>
<feature type="compositionally biased region" description="Basic and acidic residues" evidence="1">
    <location>
        <begin position="1481"/>
        <end position="1492"/>
    </location>
</feature>
<sequence>ESKAKAVGKLPLPSKALGAKRAPLLPKSVGAKAVPSVEAKGPGDAEDPGVTEIKEAGSAGKPSEDESKAKAVGKLPLPSKALGAKGPPPLPKSLGAKAVPSVEGKGPGDAEDPDVSESKKEEGSAEKPSEDESKAKAVGKLSPPLKALGAKRAPLLAKALGAKAVPSVEGKVPGDAEEADVSESKKEEGSAEKPSEDEGKAKAVGKLALLSKAFDPKRVPLLPKSVGAKAVPSVEGKGPGDEEELAVYERMEEGSAEKPSEGESKAKSVGRLPMPLNDLWEDDSCASEGGSISDVGKSVLQLGGSLDSVDLMKLSTALLPRGISVKRAESLISLDDAVPKEEASKAEPLKASNSGVEMNVKPKRIPSVKAREPSLSKGAGLPKPPTPKLMSQETSISTAKANVKPSAEPVAAAAKQKIARDWSFAPTTVDTELLIFETQDYISTGNTFYNLGPKAVVESLPRVDALPQSQQISVPEMGTVSGALVGFDEIKGLYDSPTDLIPWDCSLKTSASGSCMQICKLPPVQYATALSVWSELLLHQKSQFISVLGGCHHGTDRAVPSLLAGFGLLSGFAVKEQMLFINSVNRIYDWSTIVSPDKGEWSLCQWRWIIGFNGTGQARCISLTGSVISEPPPADEGLLKIVLLTVQSALSGDSTPQVLGLPGLSSNKVQDSLLHGCLVHFKESERSSEGLLAIKEVLRTTLGCNIMEATSIIRICLAYWVLCRGANLRSEDLDFTEQLLGAQAGQIRMIYKQCSGQDEDLARQLRNALYEGLFYFVIQLANKEVQRSFHPLMPVKPFSPQSRALEIIIEEAPFSNSSDGPLSFAGFASQALQALHLGVGFRGIHNLQRVLDADEVKLPVYLDSIRQKPHVQLLLQLLFSRHGGLFPFLAGGPRNMEDLAAWMEFASSKPCTQEVLNASPDGSLLIDWLGQWSRTDLAELTRASSTIKGPTFRLIGSLLRSASATRMCGRITNCSSAARVLQAVQDSLAINLVERPVLVVRSSDYRLTSWMYEELRKVEDWQSFGFPVVARLEDLPKYCPRLFGEAASGEKNDIIGTLAQYIDLKDFAMGKTVLFFRSAAYNLLYAFELAAKSIEEERRAKLRILERQREDLQAWKAKVQGSTGKEGARLHEVLKSPTSVRLASGDSPVDQRHQSRSSEGVHLNTNRSGSSRSVVESRKRSDSSSAVTSAEDVKSFDASARKWQSCPVSFEPESDRRDKSLRPSVSLGALPSSSEFVQSKGGKSPADLLLIRQNPALNNKMASFAKAKGVGSTLSVGKGEAPPETIASVKKSDPAVSVEQLPLSAAGKSKPETQQNLLEQPKKPPTLGAQMPPNTEGPPESSKGGESQQQLENEGKVSDNKNFQELDHKDGVAQKGSVPHLQPADELPPVEEKPLVTLGSRSGSKGGKVDKETSEANSKALDNPLGTAETTGHVVETRDASKRTADKEAEEHIASLAVLPETSTQEQTIRALSPSPAKAVVTDEHSSQERKTPSPGGIRAMWRTNKKDIAWRGLVEPDNNEEPLLLLAWHRDTLWLEQFHVTENPWTVVCCLHPVGYAALSLIIFRHRDTCIELHLRGISPDLYHPWAKVQ</sequence>
<protein>
    <submittedName>
        <fullName evidence="2">Proteophosphoglycan ppg4, related, related</fullName>
    </submittedName>
</protein>
<feature type="region of interest" description="Disordered" evidence="1">
    <location>
        <begin position="369"/>
        <end position="390"/>
    </location>
</feature>
<feature type="compositionally biased region" description="Basic and acidic residues" evidence="1">
    <location>
        <begin position="182"/>
        <end position="201"/>
    </location>
</feature>
<feature type="region of interest" description="Disordered" evidence="1">
    <location>
        <begin position="1"/>
        <end position="147"/>
    </location>
</feature>
<feature type="compositionally biased region" description="Basic and acidic residues" evidence="1">
    <location>
        <begin position="247"/>
        <end position="266"/>
    </location>
</feature>
<dbReference type="GeneID" id="25271901"/>
<feature type="compositionally biased region" description="Polar residues" evidence="1">
    <location>
        <begin position="1461"/>
        <end position="1470"/>
    </location>
</feature>
<feature type="region of interest" description="Disordered" evidence="1">
    <location>
        <begin position="228"/>
        <end position="292"/>
    </location>
</feature>
<reference evidence="2" key="2">
    <citation type="submission" date="2013-10" db="EMBL/GenBank/DDBJ databases">
        <authorList>
            <person name="Aslett M."/>
        </authorList>
    </citation>
    <scope>NUCLEOTIDE SEQUENCE</scope>
    <source>
        <strain evidence="2">Houghton</strain>
    </source>
</reference>
<feature type="region of interest" description="Disordered" evidence="1">
    <location>
        <begin position="1269"/>
        <end position="1449"/>
    </location>
</feature>
<feature type="region of interest" description="Disordered" evidence="1">
    <location>
        <begin position="1209"/>
        <end position="1228"/>
    </location>
</feature>
<dbReference type="RefSeq" id="XP_013250928.1">
    <property type="nucleotide sequence ID" value="XM_013395474.1"/>
</dbReference>
<feature type="compositionally biased region" description="Basic and acidic residues" evidence="1">
    <location>
        <begin position="116"/>
        <end position="135"/>
    </location>
</feature>
<feature type="region of interest" description="Disordered" evidence="1">
    <location>
        <begin position="1461"/>
        <end position="1499"/>
    </location>
</feature>
<feature type="compositionally biased region" description="Basic and acidic residues" evidence="1">
    <location>
        <begin position="1353"/>
        <end position="1372"/>
    </location>
</feature>
<feature type="region of interest" description="Disordered" evidence="1">
    <location>
        <begin position="161"/>
        <end position="202"/>
    </location>
</feature>
<dbReference type="VEuPathDB" id="ToxoDB:EAH_00038310"/>
<evidence type="ECO:0000313" key="3">
    <source>
        <dbReference type="Proteomes" id="UP000018050"/>
    </source>
</evidence>
<feature type="non-terminal residue" evidence="2">
    <location>
        <position position="1"/>
    </location>
</feature>
<reference evidence="2" key="1">
    <citation type="submission" date="2013-10" db="EMBL/GenBank/DDBJ databases">
        <title>Genomic analysis of the causative agents of coccidiosis in chickens.</title>
        <authorList>
            <person name="Reid A.J."/>
            <person name="Blake D."/>
            <person name="Billington K."/>
            <person name="Browne H."/>
            <person name="Dunn M."/>
            <person name="Hung S."/>
            <person name="Kawahara F."/>
            <person name="Miranda-Saavedra D."/>
            <person name="Mourier T."/>
            <person name="Nagra H."/>
            <person name="Otto T.D."/>
            <person name="Rawlings N."/>
            <person name="Sanchez A."/>
            <person name="Sanders M."/>
            <person name="Subramaniam C."/>
            <person name="Tay Y."/>
            <person name="Dear P."/>
            <person name="Doerig C."/>
            <person name="Gruber A."/>
            <person name="Parkinson J."/>
            <person name="Shirley M."/>
            <person name="Wan K.L."/>
            <person name="Berriman M."/>
            <person name="Tomley F."/>
            <person name="Pain A."/>
        </authorList>
    </citation>
    <scope>NUCLEOTIDE SEQUENCE</scope>
    <source>
        <strain evidence="2">Houghton</strain>
    </source>
</reference>
<evidence type="ECO:0000256" key="1">
    <source>
        <dbReference type="SAM" id="MobiDB-lite"/>
    </source>
</evidence>
<proteinExistence type="predicted"/>
<dbReference type="OrthoDB" id="347643at2759"/>